<proteinExistence type="predicted"/>
<name>A0A8J4GWE0_9CHLO</name>
<dbReference type="AlphaFoldDB" id="A0A8J4GWE0"/>
<evidence type="ECO:0000313" key="2">
    <source>
        <dbReference type="Proteomes" id="UP000722791"/>
    </source>
</evidence>
<comment type="caution">
    <text evidence="1">The sequence shown here is derived from an EMBL/GenBank/DDBJ whole genome shotgun (WGS) entry which is preliminary data.</text>
</comment>
<accession>A0A8J4GWE0</accession>
<evidence type="ECO:0000313" key="1">
    <source>
        <dbReference type="EMBL" id="GIM15192.1"/>
    </source>
</evidence>
<dbReference type="Proteomes" id="UP000722791">
    <property type="component" value="Unassembled WGS sequence"/>
</dbReference>
<gene>
    <name evidence="1" type="ORF">Vretimale_17999</name>
</gene>
<protein>
    <submittedName>
        <fullName evidence="1">Uncharacterized protein</fullName>
    </submittedName>
</protein>
<reference evidence="1" key="1">
    <citation type="journal article" date="2021" name="Proc. Natl. Acad. Sci. U.S.A.">
        <title>Three genomes in the algal genus Volvox reveal the fate of a haploid sex-determining region after a transition to homothallism.</title>
        <authorList>
            <person name="Yamamoto K."/>
            <person name="Hamaji T."/>
            <person name="Kawai-Toyooka H."/>
            <person name="Matsuzaki R."/>
            <person name="Takahashi F."/>
            <person name="Nishimura Y."/>
            <person name="Kawachi M."/>
            <person name="Noguchi H."/>
            <person name="Minakuchi Y."/>
            <person name="Umen J.G."/>
            <person name="Toyoda A."/>
            <person name="Nozaki H."/>
        </authorList>
    </citation>
    <scope>NUCLEOTIDE SEQUENCE</scope>
    <source>
        <strain evidence="1">NIES-3785</strain>
    </source>
</reference>
<sequence>MSRFFPELGRTTTPSGRMQCGFSGTAMAVPVEINSRIASPRNSEAERSLYDLQLVVAVNKGAGCCRPRLCLPPYHSSLSTSTTFATVVAFATAGGPPRLPTKTYAQSQASMMTLKKLLLLLGARFGTYFG</sequence>
<organism evidence="1 2">
    <name type="scientific">Volvox reticuliferus</name>
    <dbReference type="NCBI Taxonomy" id="1737510"/>
    <lineage>
        <taxon>Eukaryota</taxon>
        <taxon>Viridiplantae</taxon>
        <taxon>Chlorophyta</taxon>
        <taxon>core chlorophytes</taxon>
        <taxon>Chlorophyceae</taxon>
        <taxon>CS clade</taxon>
        <taxon>Chlamydomonadales</taxon>
        <taxon>Volvocaceae</taxon>
        <taxon>Volvox</taxon>
    </lineage>
</organism>
<dbReference type="EMBL" id="BNCQ01000062">
    <property type="protein sequence ID" value="GIM15192.1"/>
    <property type="molecule type" value="Genomic_DNA"/>
</dbReference>